<protein>
    <submittedName>
        <fullName evidence="1">Uncharacterized protein</fullName>
    </submittedName>
</protein>
<dbReference type="Proteomes" id="UP000295794">
    <property type="component" value="Unassembled WGS sequence"/>
</dbReference>
<reference evidence="1 2" key="1">
    <citation type="submission" date="2019-03" db="EMBL/GenBank/DDBJ databases">
        <title>Genomic Encyclopedia of Type Strains, Phase IV (KMG-IV): sequencing the most valuable type-strain genomes for metagenomic binning, comparative biology and taxonomic classification.</title>
        <authorList>
            <person name="Goeker M."/>
        </authorList>
    </citation>
    <scope>NUCLEOTIDE SEQUENCE [LARGE SCALE GENOMIC DNA]</scope>
    <source>
        <strain evidence="1 2">DSM 3764</strain>
    </source>
</reference>
<dbReference type="RefSeq" id="WP_132038617.1">
    <property type="nucleotide sequence ID" value="NZ_CAWOLO010000002.1"/>
</dbReference>
<keyword evidence="2" id="KW-1185">Reference proteome</keyword>
<name>A0ABY2CC08_9NEIS</name>
<proteinExistence type="predicted"/>
<dbReference type="EMBL" id="SMBT01000002">
    <property type="protein sequence ID" value="TCU89311.1"/>
    <property type="molecule type" value="Genomic_DNA"/>
</dbReference>
<organism evidence="1 2">
    <name type="scientific">Iodobacter fluviatilis</name>
    <dbReference type="NCBI Taxonomy" id="537"/>
    <lineage>
        <taxon>Bacteria</taxon>
        <taxon>Pseudomonadati</taxon>
        <taxon>Pseudomonadota</taxon>
        <taxon>Betaproteobacteria</taxon>
        <taxon>Neisseriales</taxon>
        <taxon>Chitinibacteraceae</taxon>
        <taxon>Iodobacter</taxon>
    </lineage>
</organism>
<comment type="caution">
    <text evidence="1">The sequence shown here is derived from an EMBL/GenBank/DDBJ whole genome shotgun (WGS) entry which is preliminary data.</text>
</comment>
<sequence>MKFWPCIFLGELIFLTYCYFVPAHAGNTGFYSKDGVYESPCILLSESTYQDLNYQPNFNKLVSADDNVIYLKLSFSQCELIKKIKTKTGLNDFKVEVLNEAGVEIENSRWFEGDRDDAANENIDSSSSFLAKSGDLMIVFFDAKSKDFKRRVWVLFSYS</sequence>
<gene>
    <name evidence="1" type="ORF">EV682_102223</name>
</gene>
<accession>A0ABY2CC08</accession>
<evidence type="ECO:0000313" key="1">
    <source>
        <dbReference type="EMBL" id="TCU89311.1"/>
    </source>
</evidence>
<evidence type="ECO:0000313" key="2">
    <source>
        <dbReference type="Proteomes" id="UP000295794"/>
    </source>
</evidence>